<gene>
    <name evidence="1" type="ORF">QR90_10375</name>
</gene>
<proteinExistence type="predicted"/>
<accession>A0A0A7KH60</accession>
<dbReference type="RefSeq" id="WP_039684359.1">
    <property type="nucleotide sequence ID" value="NZ_CP010028.1"/>
</dbReference>
<organism evidence="1 2">
    <name type="scientific">Deinococcus radiopugnans</name>
    <dbReference type="NCBI Taxonomy" id="57497"/>
    <lineage>
        <taxon>Bacteria</taxon>
        <taxon>Thermotogati</taxon>
        <taxon>Deinococcota</taxon>
        <taxon>Deinococci</taxon>
        <taxon>Deinococcales</taxon>
        <taxon>Deinococcaceae</taxon>
        <taxon>Deinococcus</taxon>
    </lineage>
</organism>
<dbReference type="AlphaFoldDB" id="A0A0A7KH60"/>
<dbReference type="HOGENOM" id="CLU_2408388_0_0_0"/>
<evidence type="ECO:0000313" key="1">
    <source>
        <dbReference type="EMBL" id="AIZ45410.1"/>
    </source>
</evidence>
<dbReference type="Proteomes" id="UP000030634">
    <property type="component" value="Chromosome"/>
</dbReference>
<reference evidence="2" key="1">
    <citation type="submission" date="2014-11" db="EMBL/GenBank/DDBJ databases">
        <title>Hymenobacter sp. DG25B genome submission.</title>
        <authorList>
            <person name="Jung H.-Y."/>
            <person name="Kim M.K."/>
            <person name="Srinivasan S."/>
            <person name="Lim S."/>
        </authorList>
    </citation>
    <scope>NUCLEOTIDE SEQUENCE [LARGE SCALE GENOMIC DNA]</scope>
    <source>
        <strain evidence="2">DY59</strain>
    </source>
</reference>
<dbReference type="KEGG" id="dsw:QR90_10375"/>
<evidence type="ECO:0000313" key="2">
    <source>
        <dbReference type="Proteomes" id="UP000030634"/>
    </source>
</evidence>
<sequence>MGKTSIRKFSYLDHDIEIIRERCNLPDISPFEPRLGIQVRYGLKFDGQLTDWSDFVEATDDEPSANTLAELGLRRARELRKKEATVVVSPAA</sequence>
<name>A0A0A7KH60_9DEIO</name>
<protein>
    <submittedName>
        <fullName evidence="1">Uncharacterized protein</fullName>
    </submittedName>
</protein>
<dbReference type="EMBL" id="CP010028">
    <property type="protein sequence ID" value="AIZ45410.1"/>
    <property type="molecule type" value="Genomic_DNA"/>
</dbReference>